<feature type="domain" description="COPA/B TPR" evidence="15">
    <location>
        <begin position="613"/>
        <end position="751"/>
    </location>
</feature>
<dbReference type="Pfam" id="PF23953">
    <property type="entry name" value="TPR_COPA_B"/>
    <property type="match status" value="1"/>
</dbReference>
<keyword evidence="5 11" id="KW-0853">WD repeat</keyword>
<keyword evidence="8" id="KW-0653">Protein transport</keyword>
<evidence type="ECO:0000256" key="12">
    <source>
        <dbReference type="PROSITE-ProRule" id="PRU00708"/>
    </source>
</evidence>
<dbReference type="InterPro" id="IPR006692">
    <property type="entry name" value="Beta-prop_COPA/B_2nd"/>
</dbReference>
<evidence type="ECO:0000256" key="2">
    <source>
        <dbReference type="ARBA" id="ARBA00004496"/>
    </source>
</evidence>
<comment type="subcellular location">
    <subcellularLocation>
        <location evidence="2">Cytoplasm</location>
    </subcellularLocation>
    <subcellularLocation>
        <location evidence="1">Golgi apparatus membrane</location>
        <topology evidence="1">Peripheral membrane protein</topology>
        <orientation evidence="1">Cytoplasmic side</orientation>
    </subcellularLocation>
</comment>
<evidence type="ECO:0000256" key="4">
    <source>
        <dbReference type="ARBA" id="ARBA00022490"/>
    </source>
</evidence>
<dbReference type="Pfam" id="PF04053">
    <property type="entry name" value="B-prop_COPA_B_2nd"/>
    <property type="match status" value="1"/>
</dbReference>
<dbReference type="SUPFAM" id="SSF82171">
    <property type="entry name" value="DPP6 N-terminal domain-like"/>
    <property type="match status" value="1"/>
</dbReference>
<feature type="repeat" description="WD" evidence="11">
    <location>
        <begin position="93"/>
        <end position="134"/>
    </location>
</feature>
<dbReference type="PANTHER" id="PTHR19876:SF1">
    <property type="entry name" value="COATOMER SUBUNIT ALPHA"/>
    <property type="match status" value="1"/>
</dbReference>
<dbReference type="InterPro" id="IPR001680">
    <property type="entry name" value="WD40_rpt"/>
</dbReference>
<dbReference type="InterPro" id="IPR019775">
    <property type="entry name" value="WD40_repeat_CS"/>
</dbReference>
<dbReference type="GO" id="GO:0006886">
    <property type="term" value="P:intracellular protein transport"/>
    <property type="evidence" value="ECO:0007669"/>
    <property type="project" value="InterPro"/>
</dbReference>
<dbReference type="FunFam" id="1.25.40.470:FF:000002">
    <property type="entry name" value="Coatomer subunit alpha"/>
    <property type="match status" value="1"/>
</dbReference>
<dbReference type="SMART" id="SM00320">
    <property type="entry name" value="WD40"/>
    <property type="match status" value="7"/>
</dbReference>
<evidence type="ECO:0000256" key="10">
    <source>
        <dbReference type="ARBA" id="ARBA00023136"/>
    </source>
</evidence>
<evidence type="ECO:0000256" key="6">
    <source>
        <dbReference type="ARBA" id="ARBA00022737"/>
    </source>
</evidence>
<dbReference type="Gene3D" id="2.130.10.10">
    <property type="entry name" value="YVTN repeat-like/Quinoprotein amine dehydrogenase"/>
    <property type="match status" value="1"/>
</dbReference>
<feature type="repeat" description="WD" evidence="11">
    <location>
        <begin position="252"/>
        <end position="293"/>
    </location>
</feature>
<dbReference type="PROSITE" id="PS50294">
    <property type="entry name" value="WD_REPEATS_REGION"/>
    <property type="match status" value="5"/>
</dbReference>
<proteinExistence type="predicted"/>
<dbReference type="Pfam" id="PF06957">
    <property type="entry name" value="COPI_C"/>
    <property type="match status" value="1"/>
</dbReference>
<evidence type="ECO:0000259" key="13">
    <source>
        <dbReference type="Pfam" id="PF04053"/>
    </source>
</evidence>
<dbReference type="GO" id="GO:0006890">
    <property type="term" value="P:retrograde vesicle-mediated transport, Golgi to endoplasmic reticulum"/>
    <property type="evidence" value="ECO:0007669"/>
    <property type="project" value="TreeGrafter"/>
</dbReference>
<evidence type="ECO:0000256" key="11">
    <source>
        <dbReference type="PROSITE-ProRule" id="PRU00221"/>
    </source>
</evidence>
<evidence type="ECO:0000313" key="16">
    <source>
        <dbReference type="EMBL" id="KAB5593652.1"/>
    </source>
</evidence>
<dbReference type="SUPFAM" id="SSF50978">
    <property type="entry name" value="WD40 repeat-like"/>
    <property type="match status" value="1"/>
</dbReference>
<reference evidence="16 17" key="1">
    <citation type="journal article" date="2019" name="Fungal Biol. Biotechnol.">
        <title>Draft genome sequence of fastidious pathogen Ceratobasidium theobromae, which causes vascular-streak dieback in Theobroma cacao.</title>
        <authorList>
            <person name="Ali S.S."/>
            <person name="Asman A."/>
            <person name="Shao J."/>
            <person name="Firmansyah A.P."/>
            <person name="Susilo A.W."/>
            <person name="Rosmana A."/>
            <person name="McMahon P."/>
            <person name="Junaid M."/>
            <person name="Guest D."/>
            <person name="Kheng T.Y."/>
            <person name="Meinhardt L.W."/>
            <person name="Bailey B.A."/>
        </authorList>
    </citation>
    <scope>NUCLEOTIDE SEQUENCE [LARGE SCALE GENOMIC DNA]</scope>
    <source>
        <strain evidence="16 17">CT2</strain>
    </source>
</reference>
<dbReference type="Gene3D" id="1.25.40.470">
    <property type="match status" value="1"/>
</dbReference>
<dbReference type="Pfam" id="PF00400">
    <property type="entry name" value="WD40"/>
    <property type="match status" value="6"/>
</dbReference>
<dbReference type="InterPro" id="IPR047312">
    <property type="entry name" value="Coatomer_alpha_WD-assoc_reg"/>
</dbReference>
<accession>A0A5N5QPG1</accession>
<keyword evidence="6" id="KW-0677">Repeat</keyword>
<dbReference type="PROSITE" id="PS50082">
    <property type="entry name" value="WD_REPEATS_2"/>
    <property type="match status" value="6"/>
</dbReference>
<dbReference type="InterPro" id="IPR056176">
    <property type="entry name" value="TPR_COPA_B"/>
</dbReference>
<evidence type="ECO:0000313" key="17">
    <source>
        <dbReference type="Proteomes" id="UP000383932"/>
    </source>
</evidence>
<dbReference type="InterPro" id="IPR036322">
    <property type="entry name" value="WD40_repeat_dom_sf"/>
</dbReference>
<dbReference type="GO" id="GO:0000139">
    <property type="term" value="C:Golgi membrane"/>
    <property type="evidence" value="ECO:0007669"/>
    <property type="project" value="UniProtKB-SubCell"/>
</dbReference>
<evidence type="ECO:0000256" key="7">
    <source>
        <dbReference type="ARBA" id="ARBA00022892"/>
    </source>
</evidence>
<dbReference type="InterPro" id="IPR050844">
    <property type="entry name" value="Coatomer_complex_subunit"/>
</dbReference>
<evidence type="ECO:0000259" key="15">
    <source>
        <dbReference type="Pfam" id="PF23953"/>
    </source>
</evidence>
<comment type="caution">
    <text evidence="16">The sequence shown here is derived from an EMBL/GenBank/DDBJ whole genome shotgun (WGS) entry which is preliminary data.</text>
</comment>
<dbReference type="FunFam" id="2.130.10.10:FF:000010">
    <property type="entry name" value="Coatomer subunit alpha"/>
    <property type="match status" value="1"/>
</dbReference>
<keyword evidence="4" id="KW-0963">Cytoplasm</keyword>
<dbReference type="EMBL" id="SSOP01000033">
    <property type="protein sequence ID" value="KAB5593652.1"/>
    <property type="molecule type" value="Genomic_DNA"/>
</dbReference>
<dbReference type="InterPro" id="IPR002885">
    <property type="entry name" value="PPR_rpt"/>
</dbReference>
<dbReference type="Proteomes" id="UP000383932">
    <property type="component" value="Unassembled WGS sequence"/>
</dbReference>
<evidence type="ECO:0000256" key="1">
    <source>
        <dbReference type="ARBA" id="ARBA00004255"/>
    </source>
</evidence>
<dbReference type="GO" id="GO:0006888">
    <property type="term" value="P:endoplasmic reticulum to Golgi vesicle-mediated transport"/>
    <property type="evidence" value="ECO:0007669"/>
    <property type="project" value="TreeGrafter"/>
</dbReference>
<keyword evidence="9" id="KW-0333">Golgi apparatus</keyword>
<keyword evidence="7" id="KW-0931">ER-Golgi transport</keyword>
<feature type="repeat" description="WD" evidence="11">
    <location>
        <begin position="49"/>
        <end position="83"/>
    </location>
</feature>
<feature type="repeat" description="WD" evidence="11">
    <location>
        <begin position="7"/>
        <end position="48"/>
    </location>
</feature>
<organism evidence="16 17">
    <name type="scientific">Ceratobasidium theobromae</name>
    <dbReference type="NCBI Taxonomy" id="1582974"/>
    <lineage>
        <taxon>Eukaryota</taxon>
        <taxon>Fungi</taxon>
        <taxon>Dikarya</taxon>
        <taxon>Basidiomycota</taxon>
        <taxon>Agaricomycotina</taxon>
        <taxon>Agaricomycetes</taxon>
        <taxon>Cantharellales</taxon>
        <taxon>Ceratobasidiaceae</taxon>
        <taxon>Ceratobasidium</taxon>
    </lineage>
</organism>
<dbReference type="PROSITE" id="PS00678">
    <property type="entry name" value="WD_REPEATS_1"/>
    <property type="match status" value="3"/>
</dbReference>
<dbReference type="InterPro" id="IPR020472">
    <property type="entry name" value="WD40_PAC1"/>
</dbReference>
<dbReference type="InterPro" id="IPR010714">
    <property type="entry name" value="Coatomer_asu_C"/>
</dbReference>
<keyword evidence="3" id="KW-0813">Transport</keyword>
<evidence type="ECO:0000259" key="14">
    <source>
        <dbReference type="Pfam" id="PF06957"/>
    </source>
</evidence>
<feature type="domain" description="Coatomer alpha subunit C-terminal" evidence="14">
    <location>
        <begin position="839"/>
        <end position="1184"/>
    </location>
</feature>
<dbReference type="InterPro" id="IPR015943">
    <property type="entry name" value="WD40/YVTN_repeat-like_dom_sf"/>
</dbReference>
<dbReference type="Gene3D" id="1.25.40.10">
    <property type="entry name" value="Tetratricopeptide repeat domain"/>
    <property type="match status" value="1"/>
</dbReference>
<protein>
    <submittedName>
        <fullName evidence="16">Vesicle coatomer complex, alpha subunit</fullName>
    </submittedName>
</protein>
<dbReference type="GO" id="GO:0006891">
    <property type="term" value="P:intra-Golgi vesicle-mediated transport"/>
    <property type="evidence" value="ECO:0007669"/>
    <property type="project" value="TreeGrafter"/>
</dbReference>
<evidence type="ECO:0000256" key="5">
    <source>
        <dbReference type="ARBA" id="ARBA00022574"/>
    </source>
</evidence>
<feature type="domain" description="COPA/B second beta-propeller" evidence="13">
    <location>
        <begin position="346"/>
        <end position="592"/>
    </location>
</feature>
<dbReference type="OrthoDB" id="10261470at2759"/>
<sequence length="1857" mass="207034">MQMLTKFESKSNRVKGLAFHPTRPLLAASLHNGSVQLWNYQMGTLVDRFDEHDGPVRGVAIHPTRPLLVTGGDDYKVKVWDLRPQNRKCLFTLHGHLDYVRTVQFHHDMPWIISASDDQTIRIWNSTSRNCIAILTGHSHYIMSAQFHPKDDLVVSASMDQTVRVWDISGLRKTGGTPATHAAAQAAGSMGTAGFDAFDTFSTVKYVLEGHDRGVNYASFHPTLPLIVSAADDRQIKLWRMSETKAWEVDTCRGHFNNVASALFHPRHELILSVGEDKTIRVWDMGKRTAVQTFRREHDRFWTLTAHPELNLFAAGHDSGLIVFKLERERPAFSLFQDTLYYIRDKYVHQYDLNTRADVGVLSVRKLGGQYVQPRTLSFNPAERAIIVTSTADNGTYELVGLPRDIGSGELRDSSTDGKRGTGNSVVFVARNRFAVLEKSTQNIQIRDLSNTVTKTIKAPVQTNEIFYGGTASLILSSTNAVVLYDIQQQKTLAELTTPPVKYVIWNADGSTVALLSKHTITIANKTMTQSSLIHETIRIKSGAWDDSSVFVYSTLNHIKYALPNGDNGIIKTLDQPVYLTRVKGKQIHYLDRSARPSTLDMDPTEYRFKLALVRNNYEEIALHFVQDKNTRFDLAIECGNLEVALETARAIDKKECWERLAQQGLRQGNHKIVEIAYQKTKNFDKLSFLYMATGSSDKLLKMGKIAEARGDPMSKFQNTLYSGDIVSRVQLLRDVGLQPLAYLTARNHGLEELAEETLQAVGLTEEDIEGLPPVASDPLVPPPIVTATTQLNWPVFSRENFFEKAMANGGLADPTASTAYVNGVESTPALDEWEAGETAQDEEAADGEGWDLDEGIGAEEAEQADDEADGSAVGATTGIAETELWMRNSPFAADHVAAGSFESAMQLLQRQSGVVQFEPLKPIFMSIYRSARAYLSLTASVPPLRLHIRRNPDEISPGRVLPVVYRSVKALRAQEFNEGCRFVAGNKLSEAATAFRQLLHALLLTVPTSSEDYTDMQELITFAREYLLGASIELTRRELIQEDPSNVRRSLELAAYFTHCRMQPSHQQIALRNAMTVFLKAKNYASGAKFARRLLELNPPAPVVAKAREVIAQGDRNPLDTVEISYDEFTEFEICAISYTPIYKGSPSVRCPFTRASFLPEHKGKICPLTLVTEIGATATGLPSLRLSFLPLGFELIARQISISSKHPARFSSWSSRCLSAPFSLGPSQDDPSLRALYEPYPSALPNKNVFEAENSEYTLHSSREPRAAGLHRSLPEQDIVAVAEPPHTVHSNAQMLKCIYQKDYAGAIALRRDLEALHTPIIPRDAYAKVAQHLLKSPDTSDPYAFLQWCELLPSMRQPWSKPGTIPPGVDQILSRLLRRPEAIDLLFRFSVLAVRKGMARWVAIPAISHITRYSTPEISSKLLAELVNAASSGAAQSGASTIPPKVVRRWNNTFVRTLCLSGRLDAAYQSIVALHSNRRTLSPNAYRIVAEELEELGRLNESNHVRTLFEDAGFLRPYFPTRVSNHIRTVPIPRESYSKQRRWIKTRVIAGRNISVTDLASFMKSTNCRGTLLTLKHRLLKLSPEIHRKSVLCAWATAEMQLCRFENRHADVLSVFQSNFLPVGLTTQLLHELGIQNAPSGDEYSQGIWPPSEAIALASSSAAVLAASHPNHETLEKCYSYFLQSCNPTSNMLFQLPPAMLPDAAAFQPWIGAFAQRGGPDSVVRIMKNMRELGIPPTIKTWNALAKAYVLNREWEIAKSIVMKMEKSLDEGPSSGASSRLRNRVGPIADWGFPPTNTSTYYLLLRELLITNQTSAAKELANMLEQNSYRSNDSKLNSLLRLVEREPGTVFRAD</sequence>
<dbReference type="GO" id="GO:0005198">
    <property type="term" value="F:structural molecule activity"/>
    <property type="evidence" value="ECO:0007669"/>
    <property type="project" value="InterPro"/>
</dbReference>
<name>A0A5N5QPG1_9AGAM</name>
<dbReference type="InterPro" id="IPR011990">
    <property type="entry name" value="TPR-like_helical_dom_sf"/>
</dbReference>
<feature type="repeat" description="WD" evidence="11">
    <location>
        <begin position="135"/>
        <end position="169"/>
    </location>
</feature>
<dbReference type="PRINTS" id="PR00320">
    <property type="entry name" value="GPROTEINBRPT"/>
</dbReference>
<gene>
    <name evidence="16" type="ORF">CTheo_2945</name>
</gene>
<dbReference type="PANTHER" id="PTHR19876">
    <property type="entry name" value="COATOMER"/>
    <property type="match status" value="1"/>
</dbReference>
<evidence type="ECO:0000256" key="3">
    <source>
        <dbReference type="ARBA" id="ARBA00022448"/>
    </source>
</evidence>
<dbReference type="CDD" id="cd22948">
    <property type="entry name" value="Coatomer_WDAD_alpha"/>
    <property type="match status" value="1"/>
</dbReference>
<feature type="repeat" description="WD" evidence="11">
    <location>
        <begin position="208"/>
        <end position="249"/>
    </location>
</feature>
<evidence type="ECO:0000256" key="8">
    <source>
        <dbReference type="ARBA" id="ARBA00022927"/>
    </source>
</evidence>
<evidence type="ECO:0000256" key="9">
    <source>
        <dbReference type="ARBA" id="ARBA00023034"/>
    </source>
</evidence>
<dbReference type="PROSITE" id="PS51375">
    <property type="entry name" value="PPR"/>
    <property type="match status" value="1"/>
</dbReference>
<feature type="repeat" description="PPR" evidence="12">
    <location>
        <begin position="1706"/>
        <end position="1740"/>
    </location>
</feature>
<keyword evidence="17" id="KW-1185">Reference proteome</keyword>
<dbReference type="GO" id="GO:0030126">
    <property type="term" value="C:COPI vesicle coat"/>
    <property type="evidence" value="ECO:0007669"/>
    <property type="project" value="InterPro"/>
</dbReference>
<dbReference type="CDD" id="cd00200">
    <property type="entry name" value="WD40"/>
    <property type="match status" value="1"/>
</dbReference>
<keyword evidence="10" id="KW-0472">Membrane</keyword>